<name>A0A2X3ERE1_9HELI</name>
<evidence type="ECO:0000313" key="1">
    <source>
        <dbReference type="EMBL" id="SQC36295.1"/>
    </source>
</evidence>
<protein>
    <submittedName>
        <fullName evidence="1">Uncharacterized protein</fullName>
    </submittedName>
</protein>
<sequence length="57" mass="6481">MKFINIDGRYYSKKHPDKELHGAAKWNCIIKELGGFKVVFSLLLSSINSQNINTLKA</sequence>
<proteinExistence type="predicted"/>
<evidence type="ECO:0000313" key="2">
    <source>
        <dbReference type="Proteomes" id="UP000250166"/>
    </source>
</evidence>
<reference evidence="1 2" key="1">
    <citation type="submission" date="2018-06" db="EMBL/GenBank/DDBJ databases">
        <authorList>
            <consortium name="Pathogen Informatics"/>
            <person name="Doyle S."/>
        </authorList>
    </citation>
    <scope>NUCLEOTIDE SEQUENCE [LARGE SCALE GENOMIC DNA]</scope>
    <source>
        <strain evidence="1 2">NCTC13102</strain>
    </source>
</reference>
<dbReference type="EMBL" id="UAWL01000020">
    <property type="protein sequence ID" value="SQC36295.1"/>
    <property type="molecule type" value="Genomic_DNA"/>
</dbReference>
<dbReference type="RefSeq" id="WP_181461895.1">
    <property type="nucleotide sequence ID" value="NZ_UAWL01000020.1"/>
</dbReference>
<gene>
    <name evidence="1" type="ORF">NCTC13102_02105</name>
</gene>
<dbReference type="Proteomes" id="UP000250166">
    <property type="component" value="Unassembled WGS sequence"/>
</dbReference>
<accession>A0A2X3ERE1</accession>
<dbReference type="AlphaFoldDB" id="A0A2X3ERE1"/>
<organism evidence="1 2">
    <name type="scientific">Helicobacter fennelliae</name>
    <dbReference type="NCBI Taxonomy" id="215"/>
    <lineage>
        <taxon>Bacteria</taxon>
        <taxon>Pseudomonadati</taxon>
        <taxon>Campylobacterota</taxon>
        <taxon>Epsilonproteobacteria</taxon>
        <taxon>Campylobacterales</taxon>
        <taxon>Helicobacteraceae</taxon>
        <taxon>Helicobacter</taxon>
    </lineage>
</organism>